<evidence type="ECO:0000313" key="2">
    <source>
        <dbReference type="Proteomes" id="UP000016927"/>
    </source>
</evidence>
<sequence length="256" mass="30008">MCADNSSMNYHWNESDISDWFKSKIEEELIRRKYKIVSTDIYVKICARMNSIGLVYTVNIDALKNDKNCILENFNTTAVYNEGLKGFSWFMDFFKEKEAEAILKFSKNVLELGFDPKREFTGLKNITAKEKTSGDLSFNLTINCSKNEIKDFLTNGDLVRNWNCNIFIEDKLIKFENVEILYTSVEENEIKAKFKFNDWENYSEVLIKLENIRNNTKITIEQSKIPLNQVNVIEPLWRERIFGPICMVFGFSIVNQ</sequence>
<proteinExistence type="predicted"/>
<gene>
    <name evidence="1" type="ORF">NBO_576g0003</name>
</gene>
<dbReference type="InterPro" id="IPR023393">
    <property type="entry name" value="START-like_dom_sf"/>
</dbReference>
<dbReference type="Gene3D" id="3.30.530.20">
    <property type="match status" value="1"/>
</dbReference>
<protein>
    <submittedName>
        <fullName evidence="1">Uncharacterized protein</fullName>
    </submittedName>
</protein>
<dbReference type="OrthoDB" id="567237at2759"/>
<evidence type="ECO:0000313" key="1">
    <source>
        <dbReference type="EMBL" id="EOB12042.1"/>
    </source>
</evidence>
<dbReference type="STRING" id="578461.R0KPC9"/>
<reference evidence="1 2" key="1">
    <citation type="journal article" date="2013" name="BMC Genomics">
        <title>Comparative genomics of parasitic silkworm microsporidia reveal an association between genome expansion and host adaptation.</title>
        <authorList>
            <person name="Pan G."/>
            <person name="Xu J."/>
            <person name="Li T."/>
            <person name="Xia Q."/>
            <person name="Liu S.L."/>
            <person name="Zhang G."/>
            <person name="Li S."/>
            <person name="Li C."/>
            <person name="Liu H."/>
            <person name="Yang L."/>
            <person name="Liu T."/>
            <person name="Zhang X."/>
            <person name="Wu Z."/>
            <person name="Fan W."/>
            <person name="Dang X."/>
            <person name="Xiang H."/>
            <person name="Tao M."/>
            <person name="Li Y."/>
            <person name="Hu J."/>
            <person name="Li Z."/>
            <person name="Lin L."/>
            <person name="Luo J."/>
            <person name="Geng L."/>
            <person name="Wang L."/>
            <person name="Long M."/>
            <person name="Wan Y."/>
            <person name="He N."/>
            <person name="Zhang Z."/>
            <person name="Lu C."/>
            <person name="Keeling P.J."/>
            <person name="Wang J."/>
            <person name="Xiang Z."/>
            <person name="Zhou Z."/>
        </authorList>
    </citation>
    <scope>NUCLEOTIDE SEQUENCE [LARGE SCALE GENOMIC DNA]</scope>
    <source>
        <strain evidence="2">CQ1 / CVCC 102059</strain>
    </source>
</reference>
<dbReference type="HOGENOM" id="CLU_1086229_0_0_1"/>
<keyword evidence="2" id="KW-1185">Reference proteome</keyword>
<name>R0KPC9_NOSB1</name>
<accession>R0KPC9</accession>
<dbReference type="EMBL" id="KB909483">
    <property type="protein sequence ID" value="EOB12042.1"/>
    <property type="molecule type" value="Genomic_DNA"/>
</dbReference>
<dbReference type="OMA" id="WSECNIS"/>
<dbReference type="VEuPathDB" id="MicrosporidiaDB:NBO_576g0003"/>
<dbReference type="AlphaFoldDB" id="R0KPC9"/>
<organism evidence="1 2">
    <name type="scientific">Nosema bombycis (strain CQ1 / CVCC 102059)</name>
    <name type="common">Microsporidian parasite</name>
    <name type="synonym">Pebrine of silkworm</name>
    <dbReference type="NCBI Taxonomy" id="578461"/>
    <lineage>
        <taxon>Eukaryota</taxon>
        <taxon>Fungi</taxon>
        <taxon>Fungi incertae sedis</taxon>
        <taxon>Microsporidia</taxon>
        <taxon>Nosematidae</taxon>
        <taxon>Nosema</taxon>
    </lineage>
</organism>
<dbReference type="Proteomes" id="UP000016927">
    <property type="component" value="Unassembled WGS sequence"/>
</dbReference>